<dbReference type="KEGG" id="toy:FO059_16905"/>
<proteinExistence type="predicted"/>
<name>A0A516X7T4_9ACTN</name>
<gene>
    <name evidence="2" type="ORF">FO059_16905</name>
</gene>
<evidence type="ECO:0000313" key="3">
    <source>
        <dbReference type="Proteomes" id="UP000317344"/>
    </source>
</evidence>
<dbReference type="Proteomes" id="UP000317344">
    <property type="component" value="Chromosome"/>
</dbReference>
<dbReference type="EMBL" id="CP041765">
    <property type="protein sequence ID" value="QDQ98701.1"/>
    <property type="molecule type" value="Genomic_DNA"/>
</dbReference>
<feature type="region of interest" description="Disordered" evidence="1">
    <location>
        <begin position="1"/>
        <end position="22"/>
    </location>
</feature>
<dbReference type="AlphaFoldDB" id="A0A516X7T4"/>
<keyword evidence="3" id="KW-1185">Reference proteome</keyword>
<evidence type="ECO:0000256" key="1">
    <source>
        <dbReference type="SAM" id="MobiDB-lite"/>
    </source>
</evidence>
<sequence>MTMNAGGRIRVQQDRSAGRRGAMHPGRGLLALIAAALMVLAAPAGVAAAQCLGAPMTHAQGHSGTSIPVDASGTANAIDHGAHEPCGAVHECCTHQCIAPGTTAPAALPLGTPVPAAPLTPYAQLHGGPAAVGDSGPAIRPVPPWAHPTLELLAILRV</sequence>
<reference evidence="2 3" key="1">
    <citation type="submission" date="2019-07" db="EMBL/GenBank/DDBJ databases">
        <title>Tomitella cavernea sp. nov., an actinomycete isolated from soil.</title>
        <authorList>
            <person name="Cheng J."/>
        </authorList>
    </citation>
    <scope>NUCLEOTIDE SEQUENCE [LARGE SCALE GENOMIC DNA]</scope>
    <source>
        <strain evidence="2 3">HY188</strain>
    </source>
</reference>
<evidence type="ECO:0000313" key="2">
    <source>
        <dbReference type="EMBL" id="QDQ98701.1"/>
    </source>
</evidence>
<dbReference type="RefSeq" id="WP_143910106.1">
    <property type="nucleotide sequence ID" value="NZ_CP041765.1"/>
</dbReference>
<protein>
    <submittedName>
        <fullName evidence="2">Uncharacterized protein</fullName>
    </submittedName>
</protein>
<accession>A0A516X7T4</accession>
<reference evidence="2 3" key="2">
    <citation type="submission" date="2019-07" db="EMBL/GenBank/DDBJ databases">
        <authorList>
            <person name="Huang Y."/>
        </authorList>
    </citation>
    <scope>NUCLEOTIDE SEQUENCE [LARGE SCALE GENOMIC DNA]</scope>
    <source>
        <strain evidence="2 3">HY188</strain>
    </source>
</reference>
<organism evidence="2 3">
    <name type="scientific">Tomitella fengzijianii</name>
    <dbReference type="NCBI Taxonomy" id="2597660"/>
    <lineage>
        <taxon>Bacteria</taxon>
        <taxon>Bacillati</taxon>
        <taxon>Actinomycetota</taxon>
        <taxon>Actinomycetes</taxon>
        <taxon>Mycobacteriales</taxon>
        <taxon>Tomitella</taxon>
    </lineage>
</organism>